<evidence type="ECO:0000256" key="3">
    <source>
        <dbReference type="ARBA" id="ARBA00022741"/>
    </source>
</evidence>
<keyword evidence="3" id="KW-0547">Nucleotide-binding</keyword>
<keyword evidence="2" id="KW-1003">Cell membrane</keyword>
<evidence type="ECO:0000256" key="6">
    <source>
        <dbReference type="ARBA" id="ARBA00022906"/>
    </source>
</evidence>
<accession>A0ABS3TR20</accession>
<dbReference type="SUPFAM" id="SSF52540">
    <property type="entry name" value="P-loop containing nucleoside triphosphate hydrolases"/>
    <property type="match status" value="1"/>
</dbReference>
<dbReference type="InterPro" id="IPR017871">
    <property type="entry name" value="ABC_transporter-like_CS"/>
</dbReference>
<reference evidence="11 12" key="1">
    <citation type="submission" date="2020-12" db="EMBL/GenBank/DDBJ databases">
        <title>Pseudomonas schmalbachii sp. nov. isolated from millipede gut.</title>
        <authorList>
            <person name="Shelomi M."/>
        </authorList>
    </citation>
    <scope>NUCLEOTIDE SEQUENCE [LARGE SCALE GENOMIC DNA]</scope>
    <source>
        <strain evidence="11 12">Milli4</strain>
    </source>
</reference>
<keyword evidence="4" id="KW-0862">Zinc</keyword>
<dbReference type="PANTHER" id="PTHR42734">
    <property type="entry name" value="METAL TRANSPORT SYSTEM ATP-BINDING PROTEIN TM_0124-RELATED"/>
    <property type="match status" value="1"/>
</dbReference>
<dbReference type="GO" id="GO:0005524">
    <property type="term" value="F:ATP binding"/>
    <property type="evidence" value="ECO:0007669"/>
    <property type="project" value="UniProtKB-KW"/>
</dbReference>
<evidence type="ECO:0000259" key="10">
    <source>
        <dbReference type="PROSITE" id="PS50893"/>
    </source>
</evidence>
<dbReference type="PROSITE" id="PS50893">
    <property type="entry name" value="ABC_TRANSPORTER_2"/>
    <property type="match status" value="1"/>
</dbReference>
<evidence type="ECO:0000256" key="1">
    <source>
        <dbReference type="ARBA" id="ARBA00022448"/>
    </source>
</evidence>
<evidence type="ECO:0000256" key="4">
    <source>
        <dbReference type="ARBA" id="ARBA00022833"/>
    </source>
</evidence>
<name>A0ABS3TR20_9PSED</name>
<dbReference type="NCBIfam" id="NF007090">
    <property type="entry name" value="PRK09544.1"/>
    <property type="match status" value="1"/>
</dbReference>
<dbReference type="EMBL" id="JAELYA010000004">
    <property type="protein sequence ID" value="MBO3276117.1"/>
    <property type="molecule type" value="Genomic_DNA"/>
</dbReference>
<dbReference type="CDD" id="cd03235">
    <property type="entry name" value="ABC_Metallic_Cations"/>
    <property type="match status" value="1"/>
</dbReference>
<dbReference type="PANTHER" id="PTHR42734:SF9">
    <property type="entry name" value="ZINC IMPORT ATP-BINDING PROTEIN ZNUC"/>
    <property type="match status" value="1"/>
</dbReference>
<gene>
    <name evidence="11" type="primary">znuC</name>
    <name evidence="11" type="ORF">JFY56_12850</name>
</gene>
<proteinExistence type="predicted"/>
<dbReference type="InterPro" id="IPR003593">
    <property type="entry name" value="AAA+_ATPase"/>
</dbReference>
<organism evidence="11 12">
    <name type="scientific">Pseudomonas schmalbachii</name>
    <dbReference type="NCBI Taxonomy" id="2816993"/>
    <lineage>
        <taxon>Bacteria</taxon>
        <taxon>Pseudomonadati</taxon>
        <taxon>Pseudomonadota</taxon>
        <taxon>Gammaproteobacteria</taxon>
        <taxon>Pseudomonadales</taxon>
        <taxon>Pseudomonadaceae</taxon>
        <taxon>Pseudomonas</taxon>
    </lineage>
</organism>
<evidence type="ECO:0000256" key="8">
    <source>
        <dbReference type="ARBA" id="ARBA00023065"/>
    </source>
</evidence>
<dbReference type="InterPro" id="IPR003439">
    <property type="entry name" value="ABC_transporter-like_ATP-bd"/>
</dbReference>
<protein>
    <submittedName>
        <fullName evidence="11">Zinc ABC transporter ATP-binding protein ZnuC</fullName>
    </submittedName>
</protein>
<evidence type="ECO:0000256" key="2">
    <source>
        <dbReference type="ARBA" id="ARBA00022475"/>
    </source>
</evidence>
<dbReference type="InterPro" id="IPR050153">
    <property type="entry name" value="Metal_Ion_Import_ABC"/>
</dbReference>
<dbReference type="PROSITE" id="PS00211">
    <property type="entry name" value="ABC_TRANSPORTER_1"/>
    <property type="match status" value="1"/>
</dbReference>
<keyword evidence="12" id="KW-1185">Reference proteome</keyword>
<keyword evidence="1" id="KW-0813">Transport</keyword>
<evidence type="ECO:0000256" key="7">
    <source>
        <dbReference type="ARBA" id="ARBA00022967"/>
    </source>
</evidence>
<dbReference type="RefSeq" id="WP_208314142.1">
    <property type="nucleotide sequence ID" value="NZ_JAELYA010000004.1"/>
</dbReference>
<keyword evidence="9" id="KW-0472">Membrane</keyword>
<comment type="caution">
    <text evidence="11">The sequence shown here is derived from an EMBL/GenBank/DDBJ whole genome shotgun (WGS) entry which is preliminary data.</text>
</comment>
<keyword evidence="8" id="KW-0406">Ion transport</keyword>
<dbReference type="SMART" id="SM00382">
    <property type="entry name" value="AAA"/>
    <property type="match status" value="1"/>
</dbReference>
<keyword evidence="5 11" id="KW-0067">ATP-binding</keyword>
<evidence type="ECO:0000313" key="11">
    <source>
        <dbReference type="EMBL" id="MBO3276117.1"/>
    </source>
</evidence>
<keyword evidence="7" id="KW-1278">Translocase</keyword>
<keyword evidence="6" id="KW-0864">Zinc transport</keyword>
<dbReference type="InterPro" id="IPR027417">
    <property type="entry name" value="P-loop_NTPase"/>
</dbReference>
<evidence type="ECO:0000313" key="12">
    <source>
        <dbReference type="Proteomes" id="UP000669060"/>
    </source>
</evidence>
<evidence type="ECO:0000256" key="5">
    <source>
        <dbReference type="ARBA" id="ARBA00022840"/>
    </source>
</evidence>
<dbReference type="Gene3D" id="3.40.50.300">
    <property type="entry name" value="P-loop containing nucleotide triphosphate hydrolases"/>
    <property type="match status" value="1"/>
</dbReference>
<sequence>MSDTLIRLEGVCVRRSGQTTLQDINLRIARGQIVTLIGPNGAGKTTLVRSVLGLLKPDSGSVWRKPKLNIGYMPQKLHVDPTLPLSVLRFLRLVPGVGRKEALAALGEVGASHVLDSPLQGISGGELQRVLLARALLREPELLVLDEPVQGVDVSGQAELYRLITRLRDRHGCGVLMVSHDLHLVMSATDQVVCLNRHICCHGHPEQVSGDPAFIELFGQDARSLAIYHHHHDHAHDLHGEVVKEPFPAGTRFTPVHQHGPDCNHG</sequence>
<dbReference type="Pfam" id="PF00005">
    <property type="entry name" value="ABC_tran"/>
    <property type="match status" value="1"/>
</dbReference>
<evidence type="ECO:0000256" key="9">
    <source>
        <dbReference type="ARBA" id="ARBA00023136"/>
    </source>
</evidence>
<feature type="domain" description="ABC transporter" evidence="10">
    <location>
        <begin position="6"/>
        <end position="221"/>
    </location>
</feature>
<dbReference type="Proteomes" id="UP000669060">
    <property type="component" value="Unassembled WGS sequence"/>
</dbReference>